<dbReference type="Proteomes" id="UP000006196">
    <property type="component" value="Unassembled WGS sequence"/>
</dbReference>
<keyword evidence="2" id="KW-1185">Reference proteome</keyword>
<evidence type="ECO:0000313" key="2">
    <source>
        <dbReference type="Proteomes" id="UP000006196"/>
    </source>
</evidence>
<dbReference type="AlphaFoldDB" id="C0XQD6"/>
<organism evidence="1 2">
    <name type="scientific">Corynebacterium lipophiloflavum (strain ATCC 700352 / DSM 44291 / CCUG 37336 / JCM 10383 / DMMZ 1944)</name>
    <dbReference type="NCBI Taxonomy" id="525263"/>
    <lineage>
        <taxon>Bacteria</taxon>
        <taxon>Bacillati</taxon>
        <taxon>Actinomycetota</taxon>
        <taxon>Actinomycetes</taxon>
        <taxon>Mycobacteriales</taxon>
        <taxon>Corynebacteriaceae</taxon>
        <taxon>Corynebacterium</taxon>
    </lineage>
</organism>
<accession>C0XQD6</accession>
<reference evidence="1" key="1">
    <citation type="submission" date="2009-01" db="EMBL/GenBank/DDBJ databases">
        <authorList>
            <person name="Qin X."/>
            <person name="Bachman B."/>
            <person name="Battles P."/>
            <person name="Bell A."/>
            <person name="Bess C."/>
            <person name="Bickham C."/>
            <person name="Chaboub L."/>
            <person name="Chen D."/>
            <person name="Coyle M."/>
            <person name="Deiros D.R."/>
            <person name="Dinh H."/>
            <person name="Forbes L."/>
            <person name="Fowler G."/>
            <person name="Francisco L."/>
            <person name="Fu Q."/>
            <person name="Gubbala S."/>
            <person name="Hale W."/>
            <person name="Han Y."/>
            <person name="Hemphill L."/>
            <person name="Highlander S.K."/>
            <person name="Hirani K."/>
            <person name="Hogues M."/>
            <person name="Jackson L."/>
            <person name="Jakkamsetti A."/>
            <person name="Javaid M."/>
            <person name="Jiang H."/>
            <person name="Korchina V."/>
            <person name="Kovar C."/>
            <person name="Lara F."/>
            <person name="Lee S."/>
            <person name="Mata R."/>
            <person name="Mathew T."/>
            <person name="Moen C."/>
            <person name="Morales K."/>
            <person name="Munidasa M."/>
            <person name="Nazareth L."/>
            <person name="Ngo R."/>
            <person name="Nguyen L."/>
            <person name="Okwuonu G."/>
            <person name="Ongeri F."/>
            <person name="Patil S."/>
            <person name="Petrosino J."/>
            <person name="Pham C."/>
            <person name="Pham P."/>
            <person name="Pu L.-L."/>
            <person name="Puazo M."/>
            <person name="Raj R."/>
            <person name="Reid J."/>
            <person name="Rouhana J."/>
            <person name="Saada N."/>
            <person name="Shang Y."/>
            <person name="Simmons D."/>
            <person name="Thornton R."/>
            <person name="Warren J."/>
            <person name="Weissenberger G."/>
            <person name="Zhang J."/>
            <person name="Zhang L."/>
            <person name="Zhou C."/>
            <person name="Zhu D."/>
            <person name="Muzny D."/>
            <person name="Worley K."/>
            <person name="Gibbs R."/>
        </authorList>
    </citation>
    <scope>NUCLEOTIDE SEQUENCE [LARGE SCALE GENOMIC DNA]</scope>
    <source>
        <strain evidence="1">DSM 44291</strain>
    </source>
</reference>
<dbReference type="EMBL" id="ACHJ01000034">
    <property type="protein sequence ID" value="EEI17624.1"/>
    <property type="molecule type" value="Genomic_DNA"/>
</dbReference>
<proteinExistence type="predicted"/>
<gene>
    <name evidence="1" type="ORF">HMPREF0298_0656</name>
</gene>
<protein>
    <submittedName>
        <fullName evidence="1">Uncharacterized protein</fullName>
    </submittedName>
</protein>
<dbReference type="HOGENOM" id="CLU_2750942_0_0_11"/>
<name>C0XQD6_CORLD</name>
<evidence type="ECO:0000313" key="1">
    <source>
        <dbReference type="EMBL" id="EEI17624.1"/>
    </source>
</evidence>
<sequence length="70" mass="7599">MLVEIARTTPETHDMLRRTEPVTSEASFAIALISMRILRGTKEWHEFGLIKSSIGFASGGTIVLGLIAGL</sequence>
<comment type="caution">
    <text evidence="1">The sequence shown here is derived from an EMBL/GenBank/DDBJ whole genome shotgun (WGS) entry which is preliminary data.</text>
</comment>